<keyword evidence="2" id="KW-1133">Transmembrane helix</keyword>
<keyword evidence="1" id="KW-1015">Disulfide bond</keyword>
<feature type="disulfide bond" evidence="1">
    <location>
        <begin position="12"/>
        <end position="46"/>
    </location>
</feature>
<dbReference type="OrthoDB" id="5920062at2759"/>
<dbReference type="PROSITE" id="PS51670">
    <property type="entry name" value="SHKT"/>
    <property type="match status" value="1"/>
</dbReference>
<name>A0A2G9UCD9_TELCI</name>
<gene>
    <name evidence="4" type="ORF">TELCIR_10331</name>
</gene>
<feature type="transmembrane region" description="Helical" evidence="2">
    <location>
        <begin position="208"/>
        <end position="226"/>
    </location>
</feature>
<accession>A0A2G9UCD9</accession>
<reference evidence="4 5" key="1">
    <citation type="submission" date="2015-09" db="EMBL/GenBank/DDBJ databases">
        <title>Draft genome of the parasitic nematode Teladorsagia circumcincta isolate WARC Sus (inbred).</title>
        <authorList>
            <person name="Mitreva M."/>
        </authorList>
    </citation>
    <scope>NUCLEOTIDE SEQUENCE [LARGE SCALE GENOMIC DNA]</scope>
    <source>
        <strain evidence="4 5">S</strain>
    </source>
</reference>
<comment type="caution">
    <text evidence="1">Lacks conserved residue(s) required for the propagation of feature annotation.</text>
</comment>
<protein>
    <submittedName>
        <fullName evidence="4">ShTK domain protein</fullName>
    </submittedName>
</protein>
<evidence type="ECO:0000259" key="3">
    <source>
        <dbReference type="PROSITE" id="PS51670"/>
    </source>
</evidence>
<sequence>MAISVRGIENGCDDADPKCPEWAAEGECTSNAVWMMANCRKSCHSCQGGDKAWKLRTHIQANYHNASESTTRIVRVESVRVNNVEIDEKKQNVKVFGRFVLIYPIPEHQPQIQARYLAKCWRPTTPVKSICGLISPSQLHSDSSTKNIPTICKGASTSNPGQVSSKVLAANYTGQVYLWADFSFSTPFRFQYEEYPNDLQRTTISVKFAGFNLVMTAVLFVVSLVLERLATTPSEIPPPHSVDKIVQLIDRLLPLPKKSKHEDESLKYAGLAHAANHAIFAVASAVYLLVILVSFVF</sequence>
<dbReference type="Pfam" id="PF01549">
    <property type="entry name" value="ShK"/>
    <property type="match status" value="1"/>
</dbReference>
<keyword evidence="2" id="KW-0812">Transmembrane</keyword>
<keyword evidence="2" id="KW-0472">Membrane</keyword>
<dbReference type="AlphaFoldDB" id="A0A2G9UCD9"/>
<organism evidence="4 5">
    <name type="scientific">Teladorsagia circumcincta</name>
    <name type="common">Brown stomach worm</name>
    <name type="synonym">Ostertagia circumcincta</name>
    <dbReference type="NCBI Taxonomy" id="45464"/>
    <lineage>
        <taxon>Eukaryota</taxon>
        <taxon>Metazoa</taxon>
        <taxon>Ecdysozoa</taxon>
        <taxon>Nematoda</taxon>
        <taxon>Chromadorea</taxon>
        <taxon>Rhabditida</taxon>
        <taxon>Rhabditina</taxon>
        <taxon>Rhabditomorpha</taxon>
        <taxon>Strongyloidea</taxon>
        <taxon>Trichostrongylidae</taxon>
        <taxon>Teladorsagia</taxon>
    </lineage>
</organism>
<evidence type="ECO:0000313" key="4">
    <source>
        <dbReference type="EMBL" id="PIO67904.1"/>
    </source>
</evidence>
<dbReference type="EMBL" id="KZ347357">
    <property type="protein sequence ID" value="PIO67904.1"/>
    <property type="molecule type" value="Genomic_DNA"/>
</dbReference>
<dbReference type="Proteomes" id="UP000230423">
    <property type="component" value="Unassembled WGS sequence"/>
</dbReference>
<proteinExistence type="predicted"/>
<feature type="transmembrane region" description="Helical" evidence="2">
    <location>
        <begin position="274"/>
        <end position="296"/>
    </location>
</feature>
<keyword evidence="5" id="KW-1185">Reference proteome</keyword>
<evidence type="ECO:0000256" key="2">
    <source>
        <dbReference type="SAM" id="Phobius"/>
    </source>
</evidence>
<dbReference type="SMART" id="SM00254">
    <property type="entry name" value="ShKT"/>
    <property type="match status" value="1"/>
</dbReference>
<dbReference type="InterPro" id="IPR003582">
    <property type="entry name" value="ShKT_dom"/>
</dbReference>
<evidence type="ECO:0000256" key="1">
    <source>
        <dbReference type="PROSITE-ProRule" id="PRU01005"/>
    </source>
</evidence>
<evidence type="ECO:0000313" key="5">
    <source>
        <dbReference type="Proteomes" id="UP000230423"/>
    </source>
</evidence>
<feature type="domain" description="ShKT" evidence="3">
    <location>
        <begin position="12"/>
        <end position="46"/>
    </location>
</feature>